<name>A0A4Z2IVX6_9TELE</name>
<gene>
    <name evidence="1" type="ORF">EYF80_007746</name>
</gene>
<protein>
    <submittedName>
        <fullName evidence="1">Uncharacterized protein</fullName>
    </submittedName>
</protein>
<comment type="caution">
    <text evidence="1">The sequence shown here is derived from an EMBL/GenBank/DDBJ whole genome shotgun (WGS) entry which is preliminary data.</text>
</comment>
<dbReference type="EMBL" id="SRLO01000042">
    <property type="protein sequence ID" value="TNN82100.1"/>
    <property type="molecule type" value="Genomic_DNA"/>
</dbReference>
<sequence length="101" mass="11634">MRPTCSLSALFTSCRYSATFSSRAVCSIFSCSVTFRIFCWRLSKQERLRSKPRAAPGLPSLRSRSRLFSEEPWRIDPEMPRKLPSVLRTLMSELLQTDSLL</sequence>
<dbReference type="Proteomes" id="UP000314294">
    <property type="component" value="Unassembled WGS sequence"/>
</dbReference>
<reference evidence="1 2" key="1">
    <citation type="submission" date="2019-03" db="EMBL/GenBank/DDBJ databases">
        <title>First draft genome of Liparis tanakae, snailfish: a comprehensive survey of snailfish specific genes.</title>
        <authorList>
            <person name="Kim W."/>
            <person name="Song I."/>
            <person name="Jeong J.-H."/>
            <person name="Kim D."/>
            <person name="Kim S."/>
            <person name="Ryu S."/>
            <person name="Song J.Y."/>
            <person name="Lee S.K."/>
        </authorList>
    </citation>
    <scope>NUCLEOTIDE SEQUENCE [LARGE SCALE GENOMIC DNA]</scope>
    <source>
        <tissue evidence="1">Muscle</tissue>
    </source>
</reference>
<evidence type="ECO:0000313" key="2">
    <source>
        <dbReference type="Proteomes" id="UP000314294"/>
    </source>
</evidence>
<proteinExistence type="predicted"/>
<keyword evidence="2" id="KW-1185">Reference proteome</keyword>
<accession>A0A4Z2IVX6</accession>
<evidence type="ECO:0000313" key="1">
    <source>
        <dbReference type="EMBL" id="TNN82100.1"/>
    </source>
</evidence>
<dbReference type="AlphaFoldDB" id="A0A4Z2IVX6"/>
<organism evidence="1 2">
    <name type="scientific">Liparis tanakae</name>
    <name type="common">Tanaka's snailfish</name>
    <dbReference type="NCBI Taxonomy" id="230148"/>
    <lineage>
        <taxon>Eukaryota</taxon>
        <taxon>Metazoa</taxon>
        <taxon>Chordata</taxon>
        <taxon>Craniata</taxon>
        <taxon>Vertebrata</taxon>
        <taxon>Euteleostomi</taxon>
        <taxon>Actinopterygii</taxon>
        <taxon>Neopterygii</taxon>
        <taxon>Teleostei</taxon>
        <taxon>Neoteleostei</taxon>
        <taxon>Acanthomorphata</taxon>
        <taxon>Eupercaria</taxon>
        <taxon>Perciformes</taxon>
        <taxon>Cottioidei</taxon>
        <taxon>Cottales</taxon>
        <taxon>Liparidae</taxon>
        <taxon>Liparis</taxon>
    </lineage>
</organism>